<dbReference type="Gene3D" id="3.40.50.11210">
    <property type="entry name" value="Rap/Ran-GAP"/>
    <property type="match status" value="1"/>
</dbReference>
<dbReference type="CDD" id="cd06745">
    <property type="entry name" value="PDZ_SIPA1-like"/>
    <property type="match status" value="1"/>
</dbReference>
<dbReference type="FunFam" id="3.40.50.11210:FF:000002">
    <property type="entry name" value="Signal-induced proliferation-associated 1-like protein 1"/>
    <property type="match status" value="1"/>
</dbReference>
<keyword evidence="3 4" id="KW-0175">Coiled coil</keyword>
<dbReference type="SMART" id="SM00228">
    <property type="entry name" value="PDZ"/>
    <property type="match status" value="1"/>
</dbReference>
<feature type="compositionally biased region" description="Polar residues" evidence="5">
    <location>
        <begin position="599"/>
        <end position="617"/>
    </location>
</feature>
<dbReference type="InterPro" id="IPR021818">
    <property type="entry name" value="SIPA1L_C"/>
</dbReference>
<feature type="compositionally biased region" description="Basic and acidic residues" evidence="5">
    <location>
        <begin position="1047"/>
        <end position="1058"/>
    </location>
</feature>
<dbReference type="InterPro" id="IPR035974">
    <property type="entry name" value="Rap/Ran-GAP_sf"/>
</dbReference>
<feature type="compositionally biased region" description="Low complexity" evidence="5">
    <location>
        <begin position="663"/>
        <end position="700"/>
    </location>
</feature>
<feature type="compositionally biased region" description="Low complexity" evidence="5">
    <location>
        <begin position="796"/>
        <end position="813"/>
    </location>
</feature>
<dbReference type="Proteomes" id="UP000261560">
    <property type="component" value="Unplaced"/>
</dbReference>
<dbReference type="GO" id="GO:0005737">
    <property type="term" value="C:cytoplasm"/>
    <property type="evidence" value="ECO:0007669"/>
    <property type="project" value="TreeGrafter"/>
</dbReference>
<feature type="region of interest" description="Disordered" evidence="5">
    <location>
        <begin position="788"/>
        <end position="1096"/>
    </location>
</feature>
<dbReference type="InterPro" id="IPR000331">
    <property type="entry name" value="Rap/Ran_GAP_dom"/>
</dbReference>
<dbReference type="Pfam" id="PF02145">
    <property type="entry name" value="Rap_GAP"/>
    <property type="match status" value="1"/>
</dbReference>
<feature type="chain" id="PRO_5017409249" evidence="6">
    <location>
        <begin position="18"/>
        <end position="1291"/>
    </location>
</feature>
<keyword evidence="2" id="KW-0597">Phosphoprotein</keyword>
<organism evidence="9 10">
    <name type="scientific">Oryzias melastigma</name>
    <name type="common">Marine medaka</name>
    <dbReference type="NCBI Taxonomy" id="30732"/>
    <lineage>
        <taxon>Eukaryota</taxon>
        <taxon>Metazoa</taxon>
        <taxon>Chordata</taxon>
        <taxon>Craniata</taxon>
        <taxon>Vertebrata</taxon>
        <taxon>Euteleostomi</taxon>
        <taxon>Actinopterygii</taxon>
        <taxon>Neopterygii</taxon>
        <taxon>Teleostei</taxon>
        <taxon>Neoteleostei</taxon>
        <taxon>Acanthomorphata</taxon>
        <taxon>Ovalentaria</taxon>
        <taxon>Atherinomorphae</taxon>
        <taxon>Beloniformes</taxon>
        <taxon>Adrianichthyidae</taxon>
        <taxon>Oryziinae</taxon>
        <taxon>Oryzias</taxon>
    </lineage>
</organism>
<feature type="domain" description="PDZ" evidence="8">
    <location>
        <begin position="483"/>
        <end position="559"/>
    </location>
</feature>
<dbReference type="InterPro" id="IPR050989">
    <property type="entry name" value="Rap1_Ran_GAP"/>
</dbReference>
<evidence type="ECO:0000256" key="5">
    <source>
        <dbReference type="SAM" id="MobiDB-lite"/>
    </source>
</evidence>
<dbReference type="Ensembl" id="ENSOMET00000029631.1">
    <property type="protein sequence ID" value="ENSOMEP00000020199.1"/>
    <property type="gene ID" value="ENSOMEG00000022109.1"/>
</dbReference>
<dbReference type="Pfam" id="PF11881">
    <property type="entry name" value="SPAR_C"/>
    <property type="match status" value="1"/>
</dbReference>
<keyword evidence="1" id="KW-0343">GTPase activation</keyword>
<dbReference type="PROSITE" id="PS50106">
    <property type="entry name" value="PDZ"/>
    <property type="match status" value="1"/>
</dbReference>
<feature type="compositionally biased region" description="Low complexity" evidence="5">
    <location>
        <begin position="873"/>
        <end position="884"/>
    </location>
</feature>
<evidence type="ECO:0000256" key="2">
    <source>
        <dbReference type="ARBA" id="ARBA00022553"/>
    </source>
</evidence>
<dbReference type="SUPFAM" id="SSF50156">
    <property type="entry name" value="PDZ domain-like"/>
    <property type="match status" value="1"/>
</dbReference>
<feature type="domain" description="Rap-GAP" evidence="7">
    <location>
        <begin position="127"/>
        <end position="344"/>
    </location>
</feature>
<feature type="compositionally biased region" description="Low complexity" evidence="5">
    <location>
        <begin position="753"/>
        <end position="772"/>
    </location>
</feature>
<feature type="signal peptide" evidence="6">
    <location>
        <begin position="1"/>
        <end position="17"/>
    </location>
</feature>
<evidence type="ECO:0000256" key="4">
    <source>
        <dbReference type="SAM" id="Coils"/>
    </source>
</evidence>
<dbReference type="GO" id="GO:0005096">
    <property type="term" value="F:GTPase activator activity"/>
    <property type="evidence" value="ECO:0007669"/>
    <property type="project" value="UniProtKB-KW"/>
</dbReference>
<protein>
    <submittedName>
        <fullName evidence="9">Signal-induced proliferation-associated 1 like 1</fullName>
    </submittedName>
</protein>
<dbReference type="Gene3D" id="2.30.42.10">
    <property type="match status" value="1"/>
</dbReference>
<feature type="coiled-coil region" evidence="4">
    <location>
        <begin position="1228"/>
        <end position="1269"/>
    </location>
</feature>
<evidence type="ECO:0000313" key="9">
    <source>
        <dbReference type="Ensembl" id="ENSOMEP00000020199.1"/>
    </source>
</evidence>
<dbReference type="Pfam" id="PF00595">
    <property type="entry name" value="PDZ"/>
    <property type="match status" value="1"/>
</dbReference>
<feature type="region of interest" description="Disordered" evidence="5">
    <location>
        <begin position="599"/>
        <end position="772"/>
    </location>
</feature>
<proteinExistence type="predicted"/>
<evidence type="ECO:0000256" key="3">
    <source>
        <dbReference type="ARBA" id="ARBA00023054"/>
    </source>
</evidence>
<evidence type="ECO:0000259" key="7">
    <source>
        <dbReference type="PROSITE" id="PS50085"/>
    </source>
</evidence>
<keyword evidence="10" id="KW-1185">Reference proteome</keyword>
<name>A0A3B3CSV7_ORYME</name>
<dbReference type="PROSITE" id="PS50085">
    <property type="entry name" value="RAPGAP"/>
    <property type="match status" value="1"/>
</dbReference>
<evidence type="ECO:0000259" key="8">
    <source>
        <dbReference type="PROSITE" id="PS50106"/>
    </source>
</evidence>
<dbReference type="SUPFAM" id="SSF111347">
    <property type="entry name" value="Rap/Ran-GAP"/>
    <property type="match status" value="1"/>
</dbReference>
<dbReference type="InterPro" id="IPR036034">
    <property type="entry name" value="PDZ_sf"/>
</dbReference>
<dbReference type="PANTHER" id="PTHR15711:SF10">
    <property type="entry name" value="SIGNAL-INDUCED PROLIFERATION-ASSOCIATED 1-LIKE PROTEIN 1"/>
    <property type="match status" value="1"/>
</dbReference>
<keyword evidence="6" id="KW-0732">Signal</keyword>
<feature type="compositionally biased region" description="Basic and acidic residues" evidence="5">
    <location>
        <begin position="1011"/>
        <end position="1023"/>
    </location>
</feature>
<feature type="compositionally biased region" description="Basic residues" evidence="5">
    <location>
        <begin position="1065"/>
        <end position="1074"/>
    </location>
</feature>
<sequence length="1291" mass="142359">MIDASFLIFIFVRQVFSFRLFFPSLSSEHWNYLGVDENLGPVAVSLRREKLEDHKDHGQQYNYRVIFRTSELNTLRGSILEDAVPSTSKHGLGRGLPLKEVLEYLIPELNVHCLRLALNTPKVTDQLMKLDEQGLSFQRKVGVMYCMAGQSSEEEMYNNEAAGPALEEFLHLLGDRVRLKGFSKYRAQLDTKTDSTGTHSLYTTYKDYEIMFHVSTMLPYTPNNKQQLLRKRHIGNDIVTIVFQEPGALPFTPKNIRSHFQHVFVIVRAHSPCTDNCSYSVAVTRSKDMPSFGPPIPEDVTFPKSSVFREFLLTKVINAENAAHKSHKFRAMATRTRQEYLRDLAERHTTSTPIDPSGKFPFISLAHKKKEKIRPYEGAELRSLGAVTWLVYAEDQGNGGELEGLLAISNDFLILLDQDAKAVVFNCATKDVIGWTLSSPASLKIFYERGENLSLRSVNNNTEDFKDVVKRLELLTKGCETTEMTLRRNGLGQLGFHVNYEGIVAEVEPYGYAWQAGLRQGSRLVEICKVAVASLTHEQMIDMLRNSMTVRVVIIPPHDDATPRRGCSELYRAPVSEYKGSSSDSGSFEYKFPFRSNNNKWQRTSSSPQQSLTASPQPHTPNRAISLGSSVGKTLSAERLERGAAIPRSVSSDGRPLDSKRMSPGSESYSLASSLALGRSPHNRSSPSNLSCSSEASGSSAHWRQKSMPEQFAGSRHSPLSSDRREGAGESGSGGKSSSSWSRMEDGGGGSERGSTGTQTCSSGATRGSSTSSLWVFGQNTVKCFKKYEKSDGPYSGHSSSNTLSSTASSGGHSDSDKWYDMGTGGGSSGDQGEPEPNGLGGGGYLQGASADSGIDTGSYGASHHSHPHSHHGSTTSLLAPSTSRESRERSASPWHSPTEGGRRMLERSPAAAESPGPPAERSMEGAGRSPPTHLLVRDSSTYSLSDTGSHSRHSGHSSPREESSSSATSPSSQSSVSPGPKSFYPRQGAQSKYLIGWRKPGSTINSVDFGDTRKKSPEERGGEMVPTPAARPSLRDMHLPQPHAKSTIEEDVKRHAAPDSPPPPRKHKEKHGQKSPQTQPLSRRRSLHRTLSDESIYRGQRLPSLTDSIVEPSHGADVLFSCSTLPRSPTTRGVPLRRPSYKLGVKLHGDLSASDTSLVDLVERHRGPLPQELMPLPSSDRQSPLEWTHLVDVANTFENERNTHYSKEGASVVRPAPSSSPFLTRKVTKLEAMVKMLQEDLKKEREEKLRLQSQIKRLWEDNQRLQEESQTSAAKLKKFTEWVFNTIDMN</sequence>
<evidence type="ECO:0000256" key="6">
    <source>
        <dbReference type="SAM" id="SignalP"/>
    </source>
</evidence>
<dbReference type="InterPro" id="IPR001478">
    <property type="entry name" value="PDZ"/>
</dbReference>
<accession>A0A3B3CSV7</accession>
<evidence type="ECO:0000256" key="1">
    <source>
        <dbReference type="ARBA" id="ARBA00022468"/>
    </source>
</evidence>
<feature type="compositionally biased region" description="Low complexity" evidence="5">
    <location>
        <begin position="965"/>
        <end position="983"/>
    </location>
</feature>
<dbReference type="GO" id="GO:0051056">
    <property type="term" value="P:regulation of small GTPase mediated signal transduction"/>
    <property type="evidence" value="ECO:0007669"/>
    <property type="project" value="InterPro"/>
</dbReference>
<reference evidence="9" key="2">
    <citation type="submission" date="2025-09" db="UniProtKB">
        <authorList>
            <consortium name="Ensembl"/>
        </authorList>
    </citation>
    <scope>IDENTIFICATION</scope>
</reference>
<dbReference type="GeneTree" id="ENSGT00940000155944"/>
<evidence type="ECO:0000313" key="10">
    <source>
        <dbReference type="Proteomes" id="UP000261560"/>
    </source>
</evidence>
<reference evidence="9" key="1">
    <citation type="submission" date="2025-08" db="UniProtKB">
        <authorList>
            <consortium name="Ensembl"/>
        </authorList>
    </citation>
    <scope>IDENTIFICATION</scope>
</reference>
<dbReference type="PANTHER" id="PTHR15711">
    <property type="entry name" value="RAP GTPASE-ACTIVATING PROTEIN"/>
    <property type="match status" value="1"/>
</dbReference>